<dbReference type="InterPro" id="IPR052216">
    <property type="entry name" value="CRISPR_Csm3_endoribonuclease"/>
</dbReference>
<evidence type="ECO:0000256" key="1">
    <source>
        <dbReference type="ARBA" id="ARBA00023118"/>
    </source>
</evidence>
<dbReference type="Pfam" id="PF03787">
    <property type="entry name" value="RAMPs"/>
    <property type="match status" value="1"/>
</dbReference>
<reference evidence="4 5" key="1">
    <citation type="submission" date="2019-08" db="EMBL/GenBank/DDBJ databases">
        <title>In-depth cultivation of the pig gut microbiome towards novel bacterial diversity and tailored functional studies.</title>
        <authorList>
            <person name="Wylensek D."/>
            <person name="Hitch T.C.A."/>
            <person name="Clavel T."/>
        </authorList>
    </citation>
    <scope>NUCLEOTIDE SEQUENCE [LARGE SCALE GENOMIC DNA]</scope>
    <source>
        <strain evidence="4 5">WCA-389-WT-23B</strain>
    </source>
</reference>
<evidence type="ECO:0000313" key="4">
    <source>
        <dbReference type="EMBL" id="MSS90519.1"/>
    </source>
</evidence>
<comment type="caution">
    <text evidence="4">The sequence shown here is derived from an EMBL/GenBank/DDBJ whole genome shotgun (WGS) entry which is preliminary data.</text>
</comment>
<sequence>MICSWLIKNYTRPTKVKKGKQMERIRAEIITEANLFIGDNPSTFEIGGIDLYTKTDYNNRPQIPASSIKGTMRKIVRDMESEEIAVKIKESYKRYLENLKRNSYEQNKKMQETNNGSLAERLSRLEAKMDDAINNASAQYLFGIKAFNDTPKLIFSDFNMKDPKEKAPFSVDTKNTIKNQDDPDKISSNPRTYKTVRPGIAFSGEIIFYHLNALEEYDLSEAEIKKFVESVLLKFNEGVYRLGNSGSRGYGKIHVKILGE</sequence>
<dbReference type="Proteomes" id="UP000436047">
    <property type="component" value="Unassembled WGS sequence"/>
</dbReference>
<name>A0A6N7W5L0_9FIRM</name>
<dbReference type="PANTHER" id="PTHR35579">
    <property type="entry name" value="CRISPR SYSTEM CMS ENDORIBONUCLEASE CSM3"/>
    <property type="match status" value="1"/>
</dbReference>
<dbReference type="InterPro" id="IPR005537">
    <property type="entry name" value="RAMP_III_fam"/>
</dbReference>
<feature type="coiled-coil region" evidence="2">
    <location>
        <begin position="108"/>
        <end position="135"/>
    </location>
</feature>
<dbReference type="AlphaFoldDB" id="A0A6N7W5L0"/>
<feature type="domain" description="CRISPR type III-associated protein" evidence="3">
    <location>
        <begin position="33"/>
        <end position="253"/>
    </location>
</feature>
<gene>
    <name evidence="4" type="ORF">FYJ45_20225</name>
</gene>
<evidence type="ECO:0000313" key="5">
    <source>
        <dbReference type="Proteomes" id="UP000436047"/>
    </source>
</evidence>
<dbReference type="EMBL" id="VUMI01000040">
    <property type="protein sequence ID" value="MSS90519.1"/>
    <property type="molecule type" value="Genomic_DNA"/>
</dbReference>
<organism evidence="4 5">
    <name type="scientific">Eisenbergiella porci</name>
    <dbReference type="NCBI Taxonomy" id="2652274"/>
    <lineage>
        <taxon>Bacteria</taxon>
        <taxon>Bacillati</taxon>
        <taxon>Bacillota</taxon>
        <taxon>Clostridia</taxon>
        <taxon>Lachnospirales</taxon>
        <taxon>Lachnospiraceae</taxon>
        <taxon>Eisenbergiella</taxon>
    </lineage>
</organism>
<keyword evidence="5" id="KW-1185">Reference proteome</keyword>
<keyword evidence="2" id="KW-0175">Coiled coil</keyword>
<keyword evidence="1" id="KW-0051">Antiviral defense</keyword>
<dbReference type="GO" id="GO:0051607">
    <property type="term" value="P:defense response to virus"/>
    <property type="evidence" value="ECO:0007669"/>
    <property type="project" value="UniProtKB-KW"/>
</dbReference>
<evidence type="ECO:0000256" key="2">
    <source>
        <dbReference type="SAM" id="Coils"/>
    </source>
</evidence>
<protein>
    <recommendedName>
        <fullName evidence="3">CRISPR type III-associated protein domain-containing protein</fullName>
    </recommendedName>
</protein>
<accession>A0A6N7W5L0</accession>
<proteinExistence type="predicted"/>
<evidence type="ECO:0000259" key="3">
    <source>
        <dbReference type="Pfam" id="PF03787"/>
    </source>
</evidence>
<dbReference type="PANTHER" id="PTHR35579:SF3">
    <property type="entry name" value="CRISPR SYSTEM CMS ENDORIBONUCLEASE CSM3"/>
    <property type="match status" value="1"/>
</dbReference>